<dbReference type="SUPFAM" id="SSF55729">
    <property type="entry name" value="Acyl-CoA N-acyltransferases (Nat)"/>
    <property type="match status" value="1"/>
</dbReference>
<sequence>MIRKALPSDAQAIAQVHISSWQAAYRDVMPAQFLKGLESTLARREAYWVRSIASGEPIVWVAEVNQQVVGWIAVGASRDEDAIGSNAGEVMAIYVLAEYWQTGVGIALWKAGLQDLLEQGYQRLTLWVLAGNERAIRFYHRAGCIEEAGTARHLERGGVPLVEVRYGLPIQR</sequence>
<accession>A0A5P1DG13</accession>
<name>A0A5P1DG13_9PSED</name>
<protein>
    <submittedName>
        <fullName evidence="2">GNAT family N-acetyltransferase</fullName>
    </submittedName>
</protein>
<dbReference type="Gene3D" id="3.40.630.30">
    <property type="match status" value="1"/>
</dbReference>
<dbReference type="InterPro" id="IPR016181">
    <property type="entry name" value="Acyl_CoA_acyltransferase"/>
</dbReference>
<dbReference type="PANTHER" id="PTHR43617:SF34">
    <property type="entry name" value="PUTATIVE-RELATED"/>
    <property type="match status" value="1"/>
</dbReference>
<organism evidence="2 3">
    <name type="scientific">Pseudomonas haemolytica</name>
    <dbReference type="NCBI Taxonomy" id="2600065"/>
    <lineage>
        <taxon>Bacteria</taxon>
        <taxon>Pseudomonadati</taxon>
        <taxon>Pseudomonadota</taxon>
        <taxon>Gammaproteobacteria</taxon>
        <taxon>Pseudomonadales</taxon>
        <taxon>Pseudomonadaceae</taxon>
        <taxon>Pseudomonas</taxon>
    </lineage>
</organism>
<dbReference type="AlphaFoldDB" id="A0A5P1DG13"/>
<evidence type="ECO:0000259" key="1">
    <source>
        <dbReference type="PROSITE" id="PS51186"/>
    </source>
</evidence>
<dbReference type="RefSeq" id="WP_153871866.1">
    <property type="nucleotide sequence ID" value="NZ_JAEKDB010000011.1"/>
</dbReference>
<keyword evidence="2" id="KW-0808">Transferase</keyword>
<dbReference type="GO" id="GO:0016747">
    <property type="term" value="F:acyltransferase activity, transferring groups other than amino-acyl groups"/>
    <property type="evidence" value="ECO:0007669"/>
    <property type="project" value="InterPro"/>
</dbReference>
<dbReference type="PROSITE" id="PS51186">
    <property type="entry name" value="GNAT"/>
    <property type="match status" value="1"/>
</dbReference>
<dbReference type="EMBL" id="VOIW01000005">
    <property type="protein sequence ID" value="MRJ38870.1"/>
    <property type="molecule type" value="Genomic_DNA"/>
</dbReference>
<dbReference type="InterPro" id="IPR000182">
    <property type="entry name" value="GNAT_dom"/>
</dbReference>
<dbReference type="CDD" id="cd04301">
    <property type="entry name" value="NAT_SF"/>
    <property type="match status" value="1"/>
</dbReference>
<dbReference type="PANTHER" id="PTHR43617">
    <property type="entry name" value="L-AMINO ACID N-ACETYLTRANSFERASE"/>
    <property type="match status" value="1"/>
</dbReference>
<dbReference type="OrthoDB" id="5292888at2"/>
<dbReference type="Proteomes" id="UP000408764">
    <property type="component" value="Unassembled WGS sequence"/>
</dbReference>
<reference evidence="2 3" key="1">
    <citation type="submission" date="2019-08" db="EMBL/GenBank/DDBJ databases">
        <title>Pseudomonas haemolytica sp. nov. isolated from raw milk and skim milk concentrate.</title>
        <authorList>
            <person name="Hofmann K."/>
            <person name="Huptas C."/>
            <person name="Doll E."/>
            <person name="Scherer S."/>
            <person name="Wenning M."/>
        </authorList>
    </citation>
    <scope>NUCLEOTIDE SEQUENCE [LARGE SCALE GENOMIC DNA]</scope>
    <source>
        <strain evidence="2 3">DSM 108987</strain>
    </source>
</reference>
<evidence type="ECO:0000313" key="2">
    <source>
        <dbReference type="EMBL" id="MRJ38870.1"/>
    </source>
</evidence>
<dbReference type="Pfam" id="PF00583">
    <property type="entry name" value="Acetyltransf_1"/>
    <property type="match status" value="1"/>
</dbReference>
<comment type="caution">
    <text evidence="2">The sequence shown here is derived from an EMBL/GenBank/DDBJ whole genome shotgun (WGS) entry which is preliminary data.</text>
</comment>
<gene>
    <name evidence="2" type="ORF">FRT59_18115</name>
</gene>
<evidence type="ECO:0000313" key="3">
    <source>
        <dbReference type="Proteomes" id="UP000408764"/>
    </source>
</evidence>
<dbReference type="InterPro" id="IPR050276">
    <property type="entry name" value="MshD_Acetyltransferase"/>
</dbReference>
<proteinExistence type="predicted"/>
<feature type="domain" description="N-acetyltransferase" evidence="1">
    <location>
        <begin position="1"/>
        <end position="171"/>
    </location>
</feature>